<evidence type="ECO:0000256" key="2">
    <source>
        <dbReference type="SAM" id="Phobius"/>
    </source>
</evidence>
<gene>
    <name evidence="3" type="ORF">EGYM00392_LOCUS11696</name>
</gene>
<accession>A0A7S1I484</accession>
<organism evidence="3">
    <name type="scientific">Eutreptiella gymnastica</name>
    <dbReference type="NCBI Taxonomy" id="73025"/>
    <lineage>
        <taxon>Eukaryota</taxon>
        <taxon>Discoba</taxon>
        <taxon>Euglenozoa</taxon>
        <taxon>Euglenida</taxon>
        <taxon>Spirocuta</taxon>
        <taxon>Euglenophyceae</taxon>
        <taxon>Eutreptiales</taxon>
        <taxon>Eutreptiaceae</taxon>
        <taxon>Eutreptiella</taxon>
    </lineage>
</organism>
<proteinExistence type="predicted"/>
<name>A0A7S1I484_9EUGL</name>
<keyword evidence="2" id="KW-1133">Transmembrane helix</keyword>
<keyword evidence="2" id="KW-0812">Transmembrane</keyword>
<protein>
    <submittedName>
        <fullName evidence="3">Uncharacterized protein</fullName>
    </submittedName>
</protein>
<feature type="region of interest" description="Disordered" evidence="1">
    <location>
        <begin position="87"/>
        <end position="107"/>
    </location>
</feature>
<dbReference type="AlphaFoldDB" id="A0A7S1I484"/>
<evidence type="ECO:0000313" key="3">
    <source>
        <dbReference type="EMBL" id="CAD9000623.1"/>
    </source>
</evidence>
<sequence>MYCWTWYNHHQALEVVLLDASGRYAATAKGFLSPVGVCRTWPLTPVQSTTMIRFSLLAAVMWVCLWIIIIPLQRQRVVLHHACSVPNEPKYQCKDWGRGGHHDRGAS</sequence>
<dbReference type="EMBL" id="HBGA01032552">
    <property type="protein sequence ID" value="CAD9000623.1"/>
    <property type="molecule type" value="Transcribed_RNA"/>
</dbReference>
<feature type="compositionally biased region" description="Basic and acidic residues" evidence="1">
    <location>
        <begin position="91"/>
        <end position="107"/>
    </location>
</feature>
<feature type="transmembrane region" description="Helical" evidence="2">
    <location>
        <begin position="51"/>
        <end position="72"/>
    </location>
</feature>
<evidence type="ECO:0000256" key="1">
    <source>
        <dbReference type="SAM" id="MobiDB-lite"/>
    </source>
</evidence>
<keyword evidence="2" id="KW-0472">Membrane</keyword>
<reference evidence="3" key="1">
    <citation type="submission" date="2021-01" db="EMBL/GenBank/DDBJ databases">
        <authorList>
            <person name="Corre E."/>
            <person name="Pelletier E."/>
            <person name="Niang G."/>
            <person name="Scheremetjew M."/>
            <person name="Finn R."/>
            <person name="Kale V."/>
            <person name="Holt S."/>
            <person name="Cochrane G."/>
            <person name="Meng A."/>
            <person name="Brown T."/>
            <person name="Cohen L."/>
        </authorList>
    </citation>
    <scope>NUCLEOTIDE SEQUENCE</scope>
    <source>
        <strain evidence="3">NIES-381</strain>
    </source>
</reference>